<protein>
    <submittedName>
        <fullName evidence="4">Peptidyl-prolyl cis-trans isomerase PpiD</fullName>
        <ecNumber evidence="4">5.2.1.8</ecNumber>
    </submittedName>
</protein>
<name>A0A286REX6_9BACT</name>
<dbReference type="SUPFAM" id="SSF109998">
    <property type="entry name" value="Triger factor/SurA peptide-binding domain-like"/>
    <property type="match status" value="1"/>
</dbReference>
<dbReference type="AlphaFoldDB" id="A0A286REX6"/>
<dbReference type="InterPro" id="IPR050245">
    <property type="entry name" value="PrsA_foldase"/>
</dbReference>
<evidence type="ECO:0000313" key="4">
    <source>
        <dbReference type="EMBL" id="ASV74497.1"/>
    </source>
</evidence>
<dbReference type="Proteomes" id="UP000215086">
    <property type="component" value="Chromosome"/>
</dbReference>
<evidence type="ECO:0000256" key="2">
    <source>
        <dbReference type="SAM" id="MobiDB-lite"/>
    </source>
</evidence>
<dbReference type="EMBL" id="CP018477">
    <property type="protein sequence ID" value="ASV74497.1"/>
    <property type="molecule type" value="Genomic_DNA"/>
</dbReference>
<dbReference type="InterPro" id="IPR046357">
    <property type="entry name" value="PPIase_dom_sf"/>
</dbReference>
<dbReference type="Gene3D" id="1.10.4030.10">
    <property type="entry name" value="Porin chaperone SurA, peptide-binding domain"/>
    <property type="match status" value="1"/>
</dbReference>
<dbReference type="KEGG" id="ttf:THTE_1895"/>
<dbReference type="PROSITE" id="PS50198">
    <property type="entry name" value="PPIC_PPIASE_2"/>
    <property type="match status" value="1"/>
</dbReference>
<dbReference type="EC" id="5.2.1.8" evidence="4"/>
<dbReference type="InterPro" id="IPR027304">
    <property type="entry name" value="Trigger_fact/SurA_dom_sf"/>
</dbReference>
<keyword evidence="1 4" id="KW-0413">Isomerase</keyword>
<proteinExistence type="predicted"/>
<feature type="region of interest" description="Disordered" evidence="2">
    <location>
        <begin position="491"/>
        <end position="513"/>
    </location>
</feature>
<evidence type="ECO:0000256" key="1">
    <source>
        <dbReference type="PROSITE-ProRule" id="PRU00278"/>
    </source>
</evidence>
<dbReference type="GO" id="GO:0003755">
    <property type="term" value="F:peptidyl-prolyl cis-trans isomerase activity"/>
    <property type="evidence" value="ECO:0007669"/>
    <property type="project" value="UniProtKB-KW"/>
</dbReference>
<keyword evidence="5" id="KW-1185">Reference proteome</keyword>
<dbReference type="PANTHER" id="PTHR47245">
    <property type="entry name" value="PEPTIDYLPROLYL ISOMERASE"/>
    <property type="match status" value="1"/>
</dbReference>
<dbReference type="Pfam" id="PF00639">
    <property type="entry name" value="Rotamase"/>
    <property type="match status" value="1"/>
</dbReference>
<dbReference type="InterPro" id="IPR000297">
    <property type="entry name" value="PPIase_PpiC"/>
</dbReference>
<dbReference type="SUPFAM" id="SSF54534">
    <property type="entry name" value="FKBP-like"/>
    <property type="match status" value="1"/>
</dbReference>
<feature type="region of interest" description="Disordered" evidence="2">
    <location>
        <begin position="85"/>
        <end position="116"/>
    </location>
</feature>
<sequence length="616" mass="68353">MTGKHLGTIILGLCLTLGLILCCAPEEGSHFLRFLWQLGGELGHTLVNRVKASESQVSSPDSPGEGIFSEGKGFGGVPIGPHLKRPAWPPRFEDAPDSDSTQSEEKPAQENNLQFPVLPKTLVPSQRTDVAGSSVSLPEQLGNDPQVYPATSRPVASWEASQIRPVFDPMEAQVVRLPGVAGLGGSRVSNATAADNDFRQLAPGSTNVTDAGEWSLPSGRPVMPQAAPPQFSADSAARPANFVAPAEVTVSDQDSLGDDRSSLSEWARTAASLQTDRVGDFRQEINEQTRVLARVGSEVILAGEILGAVNEILLPYQDKVPVVVYEQYKQQLMRQLLNKRIEMKLVYEDIKRKIPRENLQRIEQEIAKFFEEKEIPARLRKMGLQSAKEWDERLRRVGSSLEHEKRAFIEGTLARDWIKQQMASAGSTAKTVSPEVLWEYYRTHLHEFEQPAEVRWQQLMVKKRPDRSDAEAYAKLAELGNRVLRGEPFEEVARSGSEGPTASEGGMREPVQPGSLRSRILEEALFSLPVGQLSPILEDDQGFHIVRVLERREASRIPFTEAQVKIRERLAEEEKQKQLNEYLAKLREEIPVWNVFEATREDSGVLPTATKGGTAP</sequence>
<reference evidence="4 5" key="1">
    <citation type="journal article" name="Front. Microbiol.">
        <title>Sugar Metabolism of the First Thermophilic Planctomycete Thermogutta terrifontis: Comparative Genomic and Transcriptomic Approaches.</title>
        <authorList>
            <person name="Elcheninov A.G."/>
            <person name="Menzel P."/>
            <person name="Gudbergsdottir S.R."/>
            <person name="Slesarev A.I."/>
            <person name="Kadnikov V.V."/>
            <person name="Krogh A."/>
            <person name="Bonch-Osmolovskaya E.A."/>
            <person name="Peng X."/>
            <person name="Kublanov I.V."/>
        </authorList>
    </citation>
    <scope>NUCLEOTIDE SEQUENCE [LARGE SCALE GENOMIC DNA]</scope>
    <source>
        <strain evidence="4 5">R1</strain>
    </source>
</reference>
<evidence type="ECO:0000313" key="5">
    <source>
        <dbReference type="Proteomes" id="UP000215086"/>
    </source>
</evidence>
<organism evidence="4 5">
    <name type="scientific">Thermogutta terrifontis</name>
    <dbReference type="NCBI Taxonomy" id="1331910"/>
    <lineage>
        <taxon>Bacteria</taxon>
        <taxon>Pseudomonadati</taxon>
        <taxon>Planctomycetota</taxon>
        <taxon>Planctomycetia</taxon>
        <taxon>Pirellulales</taxon>
        <taxon>Thermoguttaceae</taxon>
        <taxon>Thermogutta</taxon>
    </lineage>
</organism>
<dbReference type="PANTHER" id="PTHR47245:SF2">
    <property type="entry name" value="PEPTIDYL-PROLYL CIS-TRANS ISOMERASE HP_0175-RELATED"/>
    <property type="match status" value="1"/>
</dbReference>
<keyword evidence="1" id="KW-0697">Rotamase</keyword>
<accession>A0A286REX6</accession>
<dbReference type="Gene3D" id="3.10.50.40">
    <property type="match status" value="1"/>
</dbReference>
<dbReference type="RefSeq" id="WP_168175806.1">
    <property type="nucleotide sequence ID" value="NZ_CP018477.1"/>
</dbReference>
<gene>
    <name evidence="4" type="ORF">THTE_1895</name>
</gene>
<evidence type="ECO:0000259" key="3">
    <source>
        <dbReference type="PROSITE" id="PS50198"/>
    </source>
</evidence>
<feature type="domain" description="PpiC" evidence="3">
    <location>
        <begin position="451"/>
        <end position="550"/>
    </location>
</feature>